<gene>
    <name evidence="6" type="ORF">ACFP56_11145</name>
</gene>
<accession>A0ABW1V3N2</accession>
<keyword evidence="4" id="KW-0503">Monooxygenase</keyword>
<dbReference type="InterPro" id="IPR011251">
    <property type="entry name" value="Luciferase-like_dom"/>
</dbReference>
<dbReference type="EMBL" id="JBHSTE010000003">
    <property type="protein sequence ID" value="MFC6333180.1"/>
    <property type="molecule type" value="Genomic_DNA"/>
</dbReference>
<dbReference type="Pfam" id="PF00296">
    <property type="entry name" value="Bac_luciferase"/>
    <property type="match status" value="1"/>
</dbReference>
<dbReference type="Gene3D" id="3.20.20.30">
    <property type="entry name" value="Luciferase-like domain"/>
    <property type="match status" value="1"/>
</dbReference>
<dbReference type="RefSeq" id="WP_379234367.1">
    <property type="nucleotide sequence ID" value="NZ_JBHSTE010000003.1"/>
</dbReference>
<comment type="caution">
    <text evidence="6">The sequence shown here is derived from an EMBL/GenBank/DDBJ whole genome shotgun (WGS) entry which is preliminary data.</text>
</comment>
<dbReference type="Proteomes" id="UP001596233">
    <property type="component" value="Unassembled WGS sequence"/>
</dbReference>
<dbReference type="SUPFAM" id="SSF51679">
    <property type="entry name" value="Bacterial luciferase-like"/>
    <property type="match status" value="1"/>
</dbReference>
<proteinExistence type="predicted"/>
<sequence length="358" mass="39630">MTSVDYSKIDFGVFLPITNGGWIISEHTPALDGGYEINKKAALIAEQYGLDFIMSMAKWKGYGGSTNHWGVSLESMTMMAGLAEATSRVKIYATVHTLLFNPAVAAKMFATLDHISGGRVGMNVVSGSYAGEFRQMGMWPEHLGHGERYDLAKEWMQVVKRLWSEESVTHHGQYFTLEDCQSLPKPLQQPRPEIICAGQSEKGMGFTIDEGDACFIGGRDLEELAAISKKAKEMAAERNKTIKTYAMFTIIPGATDDEAEARVKHYQEGADIEAIKGMLRSYGLEPDGRENSMVARAKSAFMTETISGSIESIRARIHEILEVTHIDGMMLTFPDYVEDLTIFGRDILPMLKDTSIVS</sequence>
<dbReference type="PANTHER" id="PTHR42847">
    <property type="entry name" value="ALKANESULFONATE MONOOXYGENASE"/>
    <property type="match status" value="1"/>
</dbReference>
<evidence type="ECO:0000256" key="3">
    <source>
        <dbReference type="ARBA" id="ARBA00023002"/>
    </source>
</evidence>
<dbReference type="PANTHER" id="PTHR42847:SF4">
    <property type="entry name" value="ALKANESULFONATE MONOOXYGENASE-RELATED"/>
    <property type="match status" value="1"/>
</dbReference>
<keyword evidence="7" id="KW-1185">Reference proteome</keyword>
<evidence type="ECO:0000313" key="7">
    <source>
        <dbReference type="Proteomes" id="UP001596233"/>
    </source>
</evidence>
<evidence type="ECO:0000256" key="4">
    <source>
        <dbReference type="ARBA" id="ARBA00023033"/>
    </source>
</evidence>
<keyword evidence="3" id="KW-0560">Oxidoreductase</keyword>
<evidence type="ECO:0000256" key="2">
    <source>
        <dbReference type="ARBA" id="ARBA00022643"/>
    </source>
</evidence>
<evidence type="ECO:0000313" key="6">
    <source>
        <dbReference type="EMBL" id="MFC6333180.1"/>
    </source>
</evidence>
<evidence type="ECO:0000259" key="5">
    <source>
        <dbReference type="Pfam" id="PF00296"/>
    </source>
</evidence>
<reference evidence="7" key="1">
    <citation type="journal article" date="2019" name="Int. J. Syst. Evol. Microbiol.">
        <title>The Global Catalogue of Microorganisms (GCM) 10K type strain sequencing project: providing services to taxonomists for standard genome sequencing and annotation.</title>
        <authorList>
            <consortium name="The Broad Institute Genomics Platform"/>
            <consortium name="The Broad Institute Genome Sequencing Center for Infectious Disease"/>
            <person name="Wu L."/>
            <person name="Ma J."/>
        </authorList>
    </citation>
    <scope>NUCLEOTIDE SEQUENCE [LARGE SCALE GENOMIC DNA]</scope>
    <source>
        <strain evidence="7">PCU 280</strain>
    </source>
</reference>
<feature type="domain" description="Luciferase-like" evidence="5">
    <location>
        <begin position="10"/>
        <end position="319"/>
    </location>
</feature>
<protein>
    <submittedName>
        <fullName evidence="6">LLM class flavin-dependent oxidoreductase</fullName>
    </submittedName>
</protein>
<evidence type="ECO:0000256" key="1">
    <source>
        <dbReference type="ARBA" id="ARBA00022630"/>
    </source>
</evidence>
<dbReference type="InterPro" id="IPR050172">
    <property type="entry name" value="SsuD_RutA_monooxygenase"/>
</dbReference>
<keyword evidence="1" id="KW-0285">Flavoprotein</keyword>
<dbReference type="InterPro" id="IPR036661">
    <property type="entry name" value="Luciferase-like_sf"/>
</dbReference>
<organism evidence="6 7">
    <name type="scientific">Paenibacillus septentrionalis</name>
    <dbReference type="NCBI Taxonomy" id="429342"/>
    <lineage>
        <taxon>Bacteria</taxon>
        <taxon>Bacillati</taxon>
        <taxon>Bacillota</taxon>
        <taxon>Bacilli</taxon>
        <taxon>Bacillales</taxon>
        <taxon>Paenibacillaceae</taxon>
        <taxon>Paenibacillus</taxon>
    </lineage>
</organism>
<keyword evidence="2" id="KW-0288">FMN</keyword>
<name>A0ABW1V3N2_9BACL</name>
<dbReference type="CDD" id="cd01094">
    <property type="entry name" value="Alkanesulfonate_monoxygenase"/>
    <property type="match status" value="1"/>
</dbReference>